<feature type="transmembrane region" description="Helical" evidence="1">
    <location>
        <begin position="105"/>
        <end position="129"/>
    </location>
</feature>
<reference evidence="3" key="1">
    <citation type="journal article" date="2023" name="Commun. Biol.">
        <title>Genome analysis of Parmales, the sister group of diatoms, reveals the evolutionary specialization of diatoms from phago-mixotrophs to photoautotrophs.</title>
        <authorList>
            <person name="Ban H."/>
            <person name="Sato S."/>
            <person name="Yoshikawa S."/>
            <person name="Yamada K."/>
            <person name="Nakamura Y."/>
            <person name="Ichinomiya M."/>
            <person name="Sato N."/>
            <person name="Blanc-Mathieu R."/>
            <person name="Endo H."/>
            <person name="Kuwata A."/>
            <person name="Ogata H."/>
        </authorList>
    </citation>
    <scope>NUCLEOTIDE SEQUENCE [LARGE SCALE GENOMIC DNA]</scope>
</reference>
<keyword evidence="1" id="KW-0472">Membrane</keyword>
<evidence type="ECO:0000313" key="2">
    <source>
        <dbReference type="EMBL" id="GMH75024.1"/>
    </source>
</evidence>
<protein>
    <submittedName>
        <fullName evidence="2">Uncharacterized protein</fullName>
    </submittedName>
</protein>
<comment type="caution">
    <text evidence="2">The sequence shown here is derived from an EMBL/GenBank/DDBJ whole genome shotgun (WGS) entry which is preliminary data.</text>
</comment>
<organism evidence="2 3">
    <name type="scientific">Triparma laevis f. inornata</name>
    <dbReference type="NCBI Taxonomy" id="1714386"/>
    <lineage>
        <taxon>Eukaryota</taxon>
        <taxon>Sar</taxon>
        <taxon>Stramenopiles</taxon>
        <taxon>Ochrophyta</taxon>
        <taxon>Bolidophyceae</taxon>
        <taxon>Parmales</taxon>
        <taxon>Triparmaceae</taxon>
        <taxon>Triparma</taxon>
    </lineage>
</organism>
<feature type="transmembrane region" description="Helical" evidence="1">
    <location>
        <begin position="37"/>
        <end position="61"/>
    </location>
</feature>
<keyword evidence="1" id="KW-1133">Transmembrane helix</keyword>
<evidence type="ECO:0000256" key="1">
    <source>
        <dbReference type="SAM" id="Phobius"/>
    </source>
</evidence>
<sequence>MTDGNFVFILSKNLSAPGEPYYRWISKSGFLEKRRQMFGMFLFNACYFSQFVFAMSLFGLAFGSRAPVFALLGAELCAICAYMGLKGELFGWAMLSKPLVFNNYIGPFLFWACYHLLVSALPMLIGAALMELGPEVFAGITVWWFLTNGGMVYISLVELEEKEHYFSLATGMMGYWANLGLAAVGLVMFLMSCDGNFDRSLFLRPKSAKRHLRDCWNDEAVREKARKTKSDERWGLVAYTHPTYIPFDVVTPWLCEELVEKYEDKSVGRPEWMNSENNGKFIKCIAKIYTCKRSDKEEVDKALVKLFGRNGADLEEGVEGQLTFIPSKKSKRRIDKIQPE</sequence>
<gene>
    <name evidence="2" type="ORF">TL16_g06625</name>
</gene>
<proteinExistence type="predicted"/>
<dbReference type="AlphaFoldDB" id="A0A9W7AVA5"/>
<name>A0A9W7AVA5_9STRA</name>
<feature type="transmembrane region" description="Helical" evidence="1">
    <location>
        <begin position="136"/>
        <end position="156"/>
    </location>
</feature>
<feature type="transmembrane region" description="Helical" evidence="1">
    <location>
        <begin position="176"/>
        <end position="197"/>
    </location>
</feature>
<keyword evidence="1" id="KW-0812">Transmembrane</keyword>
<feature type="transmembrane region" description="Helical" evidence="1">
    <location>
        <begin position="68"/>
        <end position="85"/>
    </location>
</feature>
<evidence type="ECO:0000313" key="3">
    <source>
        <dbReference type="Proteomes" id="UP001162640"/>
    </source>
</evidence>
<dbReference type="Proteomes" id="UP001162640">
    <property type="component" value="Unassembled WGS sequence"/>
</dbReference>
<dbReference type="EMBL" id="BLQM01000202">
    <property type="protein sequence ID" value="GMH75024.1"/>
    <property type="molecule type" value="Genomic_DNA"/>
</dbReference>
<accession>A0A9W7AVA5</accession>